<feature type="binding site" evidence="2">
    <location>
        <begin position="26"/>
        <end position="29"/>
    </location>
    <ligand>
        <name>substrate</name>
    </ligand>
</feature>
<comment type="function">
    <text evidence="2">Catalyzes the reversible conversion of ribose-5-phosphate to ribulose 5-phosphate.</text>
</comment>
<dbReference type="EC" id="5.3.1.6" evidence="2"/>
<comment type="pathway">
    <text evidence="2">Carbohydrate degradation; pentose phosphate pathway; D-ribose 5-phosphate from D-ribulose 5-phosphate (non-oxidative stage): step 1/1.</text>
</comment>
<proteinExistence type="inferred from homology"/>
<comment type="catalytic activity">
    <reaction evidence="2">
        <text>aldehydo-D-ribose 5-phosphate = D-ribulose 5-phosphate</text>
        <dbReference type="Rhea" id="RHEA:14657"/>
        <dbReference type="ChEBI" id="CHEBI:58121"/>
        <dbReference type="ChEBI" id="CHEBI:58273"/>
        <dbReference type="EC" id="5.3.1.6"/>
    </reaction>
</comment>
<dbReference type="PANTHER" id="PTHR43748:SF3">
    <property type="entry name" value="RIBOSE-5-PHOSPHATE ISOMERASE 3, CHLOROPLASTIC-RELATED"/>
    <property type="match status" value="1"/>
</dbReference>
<dbReference type="Gene3D" id="3.40.50.1360">
    <property type="match status" value="1"/>
</dbReference>
<sequence length="235" mass="25035">MTVAKENAALAALEFVEDGMVLGLGSGSTAEIFLEKLGDKVAGGLKVSGVPTSQRTADCAREAGIPLLDLDRVERIDLTIDGADEVDQAFHLIKGGGACLLREKIIAHASKRMLVIVDDRKMVETLGEFALPVEVDPFCLGLTAQHVYDALLQSGCKDGQTTLRQSKDGSGPLITDGGHYILDCRCREIPDPIATARALADIPGVMESGLFIDLADVIIIGEVDHAKVLEIKRDT</sequence>
<dbReference type="Gene3D" id="3.30.70.260">
    <property type="match status" value="1"/>
</dbReference>
<dbReference type="SUPFAM" id="SSF75445">
    <property type="entry name" value="D-ribose-5-phosphate isomerase (RpiA), lid domain"/>
    <property type="match status" value="1"/>
</dbReference>
<organism evidence="3 4">
    <name type="scientific">Algimonas ampicilliniresistens</name>
    <dbReference type="NCBI Taxonomy" id="1298735"/>
    <lineage>
        <taxon>Bacteria</taxon>
        <taxon>Pseudomonadati</taxon>
        <taxon>Pseudomonadota</taxon>
        <taxon>Alphaproteobacteria</taxon>
        <taxon>Maricaulales</taxon>
        <taxon>Robiginitomaculaceae</taxon>
        <taxon>Algimonas</taxon>
    </lineage>
</organism>
<evidence type="ECO:0000313" key="4">
    <source>
        <dbReference type="Proteomes" id="UP001161391"/>
    </source>
</evidence>
<gene>
    <name evidence="2 3" type="primary">rpiA</name>
    <name evidence="3" type="ORF">GCM10007853_11220</name>
</gene>
<dbReference type="SUPFAM" id="SSF100950">
    <property type="entry name" value="NagB/RpiA/CoA transferase-like"/>
    <property type="match status" value="1"/>
</dbReference>
<dbReference type="CDD" id="cd01398">
    <property type="entry name" value="RPI_A"/>
    <property type="match status" value="1"/>
</dbReference>
<reference evidence="3" key="2">
    <citation type="submission" date="2023-01" db="EMBL/GenBank/DDBJ databases">
        <title>Draft genome sequence of Algimonas ampicilliniresistens strain NBRC 108219.</title>
        <authorList>
            <person name="Sun Q."/>
            <person name="Mori K."/>
        </authorList>
    </citation>
    <scope>NUCLEOTIDE SEQUENCE</scope>
    <source>
        <strain evidence="3">NBRC 108219</strain>
    </source>
</reference>
<evidence type="ECO:0000256" key="2">
    <source>
        <dbReference type="HAMAP-Rule" id="MF_00170"/>
    </source>
</evidence>
<name>A0ABQ5V710_9PROT</name>
<reference evidence="3" key="1">
    <citation type="journal article" date="2014" name="Int. J. Syst. Evol. Microbiol.">
        <title>Complete genome of a new Firmicutes species belonging to the dominant human colonic microbiota ('Ruminococcus bicirculans') reveals two chromosomes and a selective capacity to utilize plant glucans.</title>
        <authorList>
            <consortium name="NISC Comparative Sequencing Program"/>
            <person name="Wegmann U."/>
            <person name="Louis P."/>
            <person name="Goesmann A."/>
            <person name="Henrissat B."/>
            <person name="Duncan S.H."/>
            <person name="Flint H.J."/>
        </authorList>
    </citation>
    <scope>NUCLEOTIDE SEQUENCE</scope>
    <source>
        <strain evidence="3">NBRC 108219</strain>
    </source>
</reference>
<dbReference type="EMBL" id="BSNK01000001">
    <property type="protein sequence ID" value="GLQ23248.1"/>
    <property type="molecule type" value="Genomic_DNA"/>
</dbReference>
<comment type="subunit">
    <text evidence="2">Homodimer.</text>
</comment>
<dbReference type="Pfam" id="PF06026">
    <property type="entry name" value="Rib_5-P_isom_A"/>
    <property type="match status" value="1"/>
</dbReference>
<dbReference type="InterPro" id="IPR050262">
    <property type="entry name" value="Ribose-5P_isomerase"/>
</dbReference>
<comment type="caution">
    <text evidence="3">The sequence shown here is derived from an EMBL/GenBank/DDBJ whole genome shotgun (WGS) entry which is preliminary data.</text>
</comment>
<feature type="binding site" evidence="2">
    <location>
        <begin position="81"/>
        <end position="84"/>
    </location>
    <ligand>
        <name>substrate</name>
    </ligand>
</feature>
<comment type="similarity">
    <text evidence="2">Belongs to the ribose 5-phosphate isomerase family.</text>
</comment>
<keyword evidence="4" id="KW-1185">Reference proteome</keyword>
<dbReference type="InterPro" id="IPR004788">
    <property type="entry name" value="Ribose5P_isomerase_type_A"/>
</dbReference>
<protein>
    <recommendedName>
        <fullName evidence="2">Ribose-5-phosphate isomerase A</fullName>
        <ecNumber evidence="2">5.3.1.6</ecNumber>
    </recommendedName>
    <alternativeName>
        <fullName evidence="2">Phosphoriboisomerase A</fullName>
        <shortName evidence="2">PRI</shortName>
    </alternativeName>
</protein>
<feature type="binding site" evidence="2">
    <location>
        <position position="121"/>
    </location>
    <ligand>
        <name>substrate</name>
    </ligand>
</feature>
<dbReference type="GO" id="GO:0016853">
    <property type="term" value="F:isomerase activity"/>
    <property type="evidence" value="ECO:0007669"/>
    <property type="project" value="UniProtKB-KW"/>
</dbReference>
<keyword evidence="1 2" id="KW-0413">Isomerase</keyword>
<dbReference type="RefSeq" id="WP_284388470.1">
    <property type="nucleotide sequence ID" value="NZ_BSNK01000001.1"/>
</dbReference>
<dbReference type="HAMAP" id="MF_00170">
    <property type="entry name" value="Rib_5P_isom_A"/>
    <property type="match status" value="1"/>
</dbReference>
<dbReference type="NCBIfam" id="NF001924">
    <property type="entry name" value="PRK00702.1"/>
    <property type="match status" value="1"/>
</dbReference>
<dbReference type="InterPro" id="IPR037171">
    <property type="entry name" value="NagB/RpiA_transferase-like"/>
</dbReference>
<evidence type="ECO:0000256" key="1">
    <source>
        <dbReference type="ARBA" id="ARBA00023235"/>
    </source>
</evidence>
<feature type="active site" description="Proton acceptor" evidence="2">
    <location>
        <position position="103"/>
    </location>
</feature>
<feature type="binding site" evidence="2">
    <location>
        <begin position="94"/>
        <end position="97"/>
    </location>
    <ligand>
        <name>substrate</name>
    </ligand>
</feature>
<dbReference type="Proteomes" id="UP001161391">
    <property type="component" value="Unassembled WGS sequence"/>
</dbReference>
<dbReference type="PANTHER" id="PTHR43748">
    <property type="entry name" value="RIBOSE-5-PHOSPHATE ISOMERASE 3, CHLOROPLASTIC-RELATED"/>
    <property type="match status" value="1"/>
</dbReference>
<evidence type="ECO:0000313" key="3">
    <source>
        <dbReference type="EMBL" id="GLQ23248.1"/>
    </source>
</evidence>
<dbReference type="InterPro" id="IPR020672">
    <property type="entry name" value="Ribose5P_isomerase_typA_subgr"/>
</dbReference>
<dbReference type="NCBIfam" id="TIGR00021">
    <property type="entry name" value="rpiA"/>
    <property type="match status" value="1"/>
</dbReference>
<accession>A0ABQ5V710</accession>